<evidence type="ECO:0000313" key="1">
    <source>
        <dbReference type="EMBL" id="OAP55607.1"/>
    </source>
</evidence>
<name>A0A178Z772_9EURO</name>
<comment type="caution">
    <text evidence="1">The sequence shown here is derived from an EMBL/GenBank/DDBJ whole genome shotgun (WGS) entry which is preliminary data.</text>
</comment>
<protein>
    <submittedName>
        <fullName evidence="1">Uncharacterized protein</fullName>
    </submittedName>
</protein>
<dbReference type="GeneID" id="30013926"/>
<dbReference type="AlphaFoldDB" id="A0A178Z772"/>
<proteinExistence type="predicted"/>
<dbReference type="EMBL" id="LVYI01000010">
    <property type="protein sequence ID" value="OAP55607.1"/>
    <property type="molecule type" value="Genomic_DNA"/>
</dbReference>
<evidence type="ECO:0000313" key="2">
    <source>
        <dbReference type="Proteomes" id="UP000078343"/>
    </source>
</evidence>
<accession>A0A178Z772</accession>
<sequence>MALAPITSTGEFDFIRAWNSTTIDGEPLPTPLEVISFGKELAVRFENAAHIEQGAGWKAKLPKGVEVKAKKYKSPLHTIFKVSKVSLAPAPRVVAAVATAFPEDNFRLFQRTVGLTRVDEFYIAFYRAPKKHPPTPP</sequence>
<organism evidence="1 2">
    <name type="scientific">Fonsecaea erecta</name>
    <dbReference type="NCBI Taxonomy" id="1367422"/>
    <lineage>
        <taxon>Eukaryota</taxon>
        <taxon>Fungi</taxon>
        <taxon>Dikarya</taxon>
        <taxon>Ascomycota</taxon>
        <taxon>Pezizomycotina</taxon>
        <taxon>Eurotiomycetes</taxon>
        <taxon>Chaetothyriomycetidae</taxon>
        <taxon>Chaetothyriales</taxon>
        <taxon>Herpotrichiellaceae</taxon>
        <taxon>Fonsecaea</taxon>
    </lineage>
</organism>
<dbReference type="Proteomes" id="UP000078343">
    <property type="component" value="Unassembled WGS sequence"/>
</dbReference>
<dbReference type="RefSeq" id="XP_018688974.1">
    <property type="nucleotide sequence ID" value="XM_018841265.1"/>
</dbReference>
<keyword evidence="2" id="KW-1185">Reference proteome</keyword>
<reference evidence="1 2" key="1">
    <citation type="submission" date="2016-04" db="EMBL/GenBank/DDBJ databases">
        <title>Draft genome of Fonsecaea erecta CBS 125763.</title>
        <authorList>
            <person name="Weiss V.A."/>
            <person name="Vicente V.A."/>
            <person name="Raittz R.T."/>
            <person name="Moreno L.F."/>
            <person name="De Souza E.M."/>
            <person name="Pedrosa F.O."/>
            <person name="Steffens M.B."/>
            <person name="Faoro H."/>
            <person name="Tadra-Sfeir M.Z."/>
            <person name="Najafzadeh M.J."/>
            <person name="Felipe M.S."/>
            <person name="Teixeira M."/>
            <person name="Sun J."/>
            <person name="Xi L."/>
            <person name="Gomes R."/>
            <person name="De Azevedo C.M."/>
            <person name="Salgado C.G."/>
            <person name="Da Silva M.B."/>
            <person name="Nascimento M.F."/>
            <person name="Queiroz-Telles F."/>
            <person name="Attili D.S."/>
            <person name="Gorbushina A."/>
        </authorList>
    </citation>
    <scope>NUCLEOTIDE SEQUENCE [LARGE SCALE GENOMIC DNA]</scope>
    <source>
        <strain evidence="1 2">CBS 125763</strain>
    </source>
</reference>
<gene>
    <name evidence="1" type="ORF">AYL99_09758</name>
</gene>